<feature type="transmembrane region" description="Helical" evidence="1">
    <location>
        <begin position="7"/>
        <end position="28"/>
    </location>
</feature>
<sequence>MKNFCRFLRIAYGIIIHVCFSTGLVNSINTCFLLEISQKTFSVFKSIEMQDRVSRHHYLSELFANPSPEMNVGYPKRTINHNKRENVPHSYLIAAKLIKNFPFCKSSSVEVVKVHCYPGDSGENKRYKVKSIAITHHRHVAIWLKTLQACINKGARRHIRVGGRYYE</sequence>
<keyword evidence="3" id="KW-1185">Reference proteome</keyword>
<evidence type="ECO:0000313" key="2">
    <source>
        <dbReference type="EnsemblMetazoa" id="GBRI000201-PA"/>
    </source>
</evidence>
<name>A0A1A9VZA1_9MUSC</name>
<proteinExistence type="predicted"/>
<evidence type="ECO:0000256" key="1">
    <source>
        <dbReference type="SAM" id="Phobius"/>
    </source>
</evidence>
<organism evidence="2 3">
    <name type="scientific">Glossina brevipalpis</name>
    <dbReference type="NCBI Taxonomy" id="37001"/>
    <lineage>
        <taxon>Eukaryota</taxon>
        <taxon>Metazoa</taxon>
        <taxon>Ecdysozoa</taxon>
        <taxon>Arthropoda</taxon>
        <taxon>Hexapoda</taxon>
        <taxon>Insecta</taxon>
        <taxon>Pterygota</taxon>
        <taxon>Neoptera</taxon>
        <taxon>Endopterygota</taxon>
        <taxon>Diptera</taxon>
        <taxon>Brachycera</taxon>
        <taxon>Muscomorpha</taxon>
        <taxon>Hippoboscoidea</taxon>
        <taxon>Glossinidae</taxon>
        <taxon>Glossina</taxon>
    </lineage>
</organism>
<dbReference type="AlphaFoldDB" id="A0A1A9VZA1"/>
<accession>A0A1A9VZA1</accession>
<keyword evidence="1" id="KW-1133">Transmembrane helix</keyword>
<keyword evidence="1" id="KW-0812">Transmembrane</keyword>
<dbReference type="Proteomes" id="UP000091820">
    <property type="component" value="Unassembled WGS sequence"/>
</dbReference>
<evidence type="ECO:0000313" key="3">
    <source>
        <dbReference type="Proteomes" id="UP000091820"/>
    </source>
</evidence>
<reference evidence="2" key="2">
    <citation type="submission" date="2020-05" db="UniProtKB">
        <authorList>
            <consortium name="EnsemblMetazoa"/>
        </authorList>
    </citation>
    <scope>IDENTIFICATION</scope>
    <source>
        <strain evidence="2">IAEA</strain>
    </source>
</reference>
<keyword evidence="1" id="KW-0472">Membrane</keyword>
<protein>
    <submittedName>
        <fullName evidence="2">Uncharacterized protein</fullName>
    </submittedName>
</protein>
<dbReference type="EnsemblMetazoa" id="GBRI000201-RA">
    <property type="protein sequence ID" value="GBRI000201-PA"/>
    <property type="gene ID" value="GBRI000201"/>
</dbReference>
<dbReference type="VEuPathDB" id="VectorBase:GBRI000201"/>
<reference evidence="3" key="1">
    <citation type="submission" date="2014-03" db="EMBL/GenBank/DDBJ databases">
        <authorList>
            <person name="Aksoy S."/>
            <person name="Warren W."/>
            <person name="Wilson R.K."/>
        </authorList>
    </citation>
    <scope>NUCLEOTIDE SEQUENCE [LARGE SCALE GENOMIC DNA]</scope>
    <source>
        <strain evidence="3">IAEA</strain>
    </source>
</reference>